<keyword evidence="12" id="KW-1185">Reference proteome</keyword>
<keyword evidence="3" id="KW-0677">Repeat</keyword>
<feature type="domain" description="C2H2-type" evidence="10">
    <location>
        <begin position="605"/>
        <end position="632"/>
    </location>
</feature>
<evidence type="ECO:0000256" key="7">
    <source>
        <dbReference type="PROSITE-ProRule" id="PRU00042"/>
    </source>
</evidence>
<dbReference type="Pfam" id="PF00651">
    <property type="entry name" value="BTB"/>
    <property type="match status" value="1"/>
</dbReference>
<evidence type="ECO:0000256" key="1">
    <source>
        <dbReference type="ARBA" id="ARBA00004123"/>
    </source>
</evidence>
<gene>
    <name evidence="11" type="ORF">scyTo_0006529</name>
</gene>
<dbReference type="SUPFAM" id="SSF54695">
    <property type="entry name" value="POZ domain"/>
    <property type="match status" value="1"/>
</dbReference>
<dbReference type="AlphaFoldDB" id="A0A401PII4"/>
<dbReference type="GO" id="GO:0005634">
    <property type="term" value="C:nucleus"/>
    <property type="evidence" value="ECO:0007669"/>
    <property type="project" value="UniProtKB-SubCell"/>
</dbReference>
<evidence type="ECO:0000256" key="3">
    <source>
        <dbReference type="ARBA" id="ARBA00022737"/>
    </source>
</evidence>
<dbReference type="Pfam" id="PF00096">
    <property type="entry name" value="zf-C2H2"/>
    <property type="match status" value="2"/>
</dbReference>
<keyword evidence="2" id="KW-0479">Metal-binding</keyword>
<dbReference type="STRING" id="75743.A0A401PII4"/>
<proteinExistence type="predicted"/>
<dbReference type="InterPro" id="IPR047989">
    <property type="entry name" value="ZBTB39_BTB_POZ"/>
</dbReference>
<keyword evidence="5" id="KW-0862">Zinc</keyword>
<evidence type="ECO:0000313" key="11">
    <source>
        <dbReference type="EMBL" id="GCB72909.1"/>
    </source>
</evidence>
<feature type="domain" description="C2H2-type" evidence="10">
    <location>
        <begin position="522"/>
        <end position="549"/>
    </location>
</feature>
<feature type="domain" description="C2H2-type" evidence="10">
    <location>
        <begin position="493"/>
        <end position="520"/>
    </location>
</feature>
<dbReference type="PROSITE" id="PS00028">
    <property type="entry name" value="ZINC_FINGER_C2H2_1"/>
    <property type="match status" value="7"/>
</dbReference>
<dbReference type="OMA" id="SGMVACK"/>
<keyword evidence="4 7" id="KW-0863">Zinc-finger</keyword>
<dbReference type="SUPFAM" id="SSF57667">
    <property type="entry name" value="beta-beta-alpha zinc fingers"/>
    <property type="match status" value="5"/>
</dbReference>
<dbReference type="PANTHER" id="PTHR24394:SF43">
    <property type="entry name" value="ZINC FINGER AND BTB DOMAIN CONTAINING 39"/>
    <property type="match status" value="1"/>
</dbReference>
<dbReference type="EMBL" id="BFAA01002216">
    <property type="protein sequence ID" value="GCB72909.1"/>
    <property type="molecule type" value="Genomic_DNA"/>
</dbReference>
<dbReference type="PANTHER" id="PTHR24394">
    <property type="entry name" value="ZINC FINGER PROTEIN"/>
    <property type="match status" value="1"/>
</dbReference>
<comment type="subcellular location">
    <subcellularLocation>
        <location evidence="1">Nucleus</location>
    </subcellularLocation>
</comment>
<dbReference type="GO" id="GO:0000981">
    <property type="term" value="F:DNA-binding transcription factor activity, RNA polymerase II-specific"/>
    <property type="evidence" value="ECO:0007669"/>
    <property type="project" value="TreeGrafter"/>
</dbReference>
<dbReference type="FunFam" id="3.30.160.60:FF:001498">
    <property type="entry name" value="Zinc finger protein 404"/>
    <property type="match status" value="1"/>
</dbReference>
<dbReference type="InterPro" id="IPR013087">
    <property type="entry name" value="Znf_C2H2_type"/>
</dbReference>
<organism evidence="11 12">
    <name type="scientific">Scyliorhinus torazame</name>
    <name type="common">Cloudy catshark</name>
    <name type="synonym">Catulus torazame</name>
    <dbReference type="NCBI Taxonomy" id="75743"/>
    <lineage>
        <taxon>Eukaryota</taxon>
        <taxon>Metazoa</taxon>
        <taxon>Chordata</taxon>
        <taxon>Craniata</taxon>
        <taxon>Vertebrata</taxon>
        <taxon>Chondrichthyes</taxon>
        <taxon>Elasmobranchii</taxon>
        <taxon>Galeomorphii</taxon>
        <taxon>Galeoidea</taxon>
        <taxon>Carcharhiniformes</taxon>
        <taxon>Scyliorhinidae</taxon>
        <taxon>Scyliorhinus</taxon>
    </lineage>
</organism>
<protein>
    <recommendedName>
        <fullName evidence="13">Zinc finger and BTB domain-containing protein 39</fullName>
    </recommendedName>
</protein>
<evidence type="ECO:0000256" key="2">
    <source>
        <dbReference type="ARBA" id="ARBA00022723"/>
    </source>
</evidence>
<evidence type="ECO:0000256" key="5">
    <source>
        <dbReference type="ARBA" id="ARBA00022833"/>
    </source>
</evidence>
<dbReference type="OrthoDB" id="8908278at2759"/>
<dbReference type="InterPro" id="IPR011333">
    <property type="entry name" value="SKP1/BTB/POZ_sf"/>
</dbReference>
<accession>A0A401PII4</accession>
<feature type="compositionally biased region" description="Polar residues" evidence="8">
    <location>
        <begin position="145"/>
        <end position="161"/>
    </location>
</feature>
<evidence type="ECO:0000256" key="6">
    <source>
        <dbReference type="ARBA" id="ARBA00023242"/>
    </source>
</evidence>
<dbReference type="CDD" id="cd18224">
    <property type="entry name" value="BTB_POZ_ZBTB39"/>
    <property type="match status" value="1"/>
</dbReference>
<evidence type="ECO:0000256" key="8">
    <source>
        <dbReference type="SAM" id="MobiDB-lite"/>
    </source>
</evidence>
<dbReference type="Proteomes" id="UP000288216">
    <property type="component" value="Unassembled WGS sequence"/>
</dbReference>
<feature type="domain" description="BTB" evidence="9">
    <location>
        <begin position="30"/>
        <end position="96"/>
    </location>
</feature>
<evidence type="ECO:0000313" key="12">
    <source>
        <dbReference type="Proteomes" id="UP000288216"/>
    </source>
</evidence>
<dbReference type="InterPro" id="IPR000210">
    <property type="entry name" value="BTB/POZ_dom"/>
</dbReference>
<reference evidence="11 12" key="1">
    <citation type="journal article" date="2018" name="Nat. Ecol. Evol.">
        <title>Shark genomes provide insights into elasmobranch evolution and the origin of vertebrates.</title>
        <authorList>
            <person name="Hara Y"/>
            <person name="Yamaguchi K"/>
            <person name="Onimaru K"/>
            <person name="Kadota M"/>
            <person name="Koyanagi M"/>
            <person name="Keeley SD"/>
            <person name="Tatsumi K"/>
            <person name="Tanaka K"/>
            <person name="Motone F"/>
            <person name="Kageyama Y"/>
            <person name="Nozu R"/>
            <person name="Adachi N"/>
            <person name="Nishimura O"/>
            <person name="Nakagawa R"/>
            <person name="Tanegashima C"/>
            <person name="Kiyatake I"/>
            <person name="Matsumoto R"/>
            <person name="Murakumo K"/>
            <person name="Nishida K"/>
            <person name="Terakita A"/>
            <person name="Kuratani S"/>
            <person name="Sato K"/>
            <person name="Hyodo S Kuraku.S."/>
        </authorList>
    </citation>
    <scope>NUCLEOTIDE SEQUENCE [LARGE SCALE GENOMIC DNA]</scope>
</reference>
<dbReference type="PROSITE" id="PS50157">
    <property type="entry name" value="ZINC_FINGER_C2H2_2"/>
    <property type="match status" value="4"/>
</dbReference>
<name>A0A401PII4_SCYTO</name>
<dbReference type="PROSITE" id="PS50097">
    <property type="entry name" value="BTB"/>
    <property type="match status" value="1"/>
</dbReference>
<evidence type="ECO:0000256" key="4">
    <source>
        <dbReference type="ARBA" id="ARBA00022771"/>
    </source>
</evidence>
<feature type="domain" description="C2H2-type" evidence="10">
    <location>
        <begin position="633"/>
        <end position="660"/>
    </location>
</feature>
<dbReference type="FunFam" id="3.30.160.60:FF:000100">
    <property type="entry name" value="Zinc finger 45-like"/>
    <property type="match status" value="1"/>
</dbReference>
<dbReference type="SMART" id="SM00225">
    <property type="entry name" value="BTB"/>
    <property type="match status" value="1"/>
</dbReference>
<dbReference type="Gene3D" id="3.30.160.60">
    <property type="entry name" value="Classic Zinc Finger"/>
    <property type="match status" value="4"/>
</dbReference>
<sequence>MGMRIKLHSADHPNNLLKELNKFRLSETMCDVIIVVGNRTFSAHKSVLACAASYFQKVFLNSEVNTARTYVVDFITPANFERILNFIYTAELFTDLINVGVIYEMAEKLGMQDLLKACYSTFPDLEKTETNKPTDGPTEGYVPLTGTSNDQNPPMSDSRGQGPQFCQNRGYIMQVEVGESFKSEEQNLVNENGPNMPVMYQQSTKTEDNLEMEYSQSTSTENVSQASSKGPCELYEIQSNGYYNQTSLLMAGESLKENNSSCVSNNVDLQVHSMKEMECMQFEGIEQDGLNFDDHQESRGPSEEIIELTDDSEDDNLVCVKDVNGEGKSMPCQVCGKVLLANIGLIRQHSKLHIDAKEGLCTVCGAKFTDRSSRITHVLSHVGIFLFSCDMCEMKFVTQWQVAGHRKGKPHDTNIIVQPNTILPAEANFGGSPTELFCAVCGKAMNKDYLAVKEHILSHLDMKSLSCCVCEQPSRSVCSLMWHVLSHMNISIFSCSVCGNSFVDRTVLEQHMASHQGMEYLYECNFCSRKFRLEASYQNHVKIHKRHNLDGTKGLIAQHQWLKKTLTTSPSDESTSDGYMPGVHQETILNLPANQGKTNSKGNWYECEFCGKRFSHSSEFQYHLRIHSGEKPYECKLCHKFFRGRSTVKNHLKTHSGALMYCCTVCQKYCPTLNLMIKHVEMHKDGGLPPDFNIAQTFMYIVHSKQPVKMMD</sequence>
<evidence type="ECO:0000259" key="10">
    <source>
        <dbReference type="PROSITE" id="PS50157"/>
    </source>
</evidence>
<dbReference type="Pfam" id="PF12874">
    <property type="entry name" value="zf-met"/>
    <property type="match status" value="1"/>
</dbReference>
<dbReference type="GO" id="GO:0008270">
    <property type="term" value="F:zinc ion binding"/>
    <property type="evidence" value="ECO:0007669"/>
    <property type="project" value="UniProtKB-KW"/>
</dbReference>
<dbReference type="Gene3D" id="3.30.710.10">
    <property type="entry name" value="Potassium Channel Kv1.1, Chain A"/>
    <property type="match status" value="1"/>
</dbReference>
<feature type="region of interest" description="Disordered" evidence="8">
    <location>
        <begin position="127"/>
        <end position="161"/>
    </location>
</feature>
<evidence type="ECO:0008006" key="13">
    <source>
        <dbReference type="Google" id="ProtNLM"/>
    </source>
</evidence>
<comment type="caution">
    <text evidence="11">The sequence shown here is derived from an EMBL/GenBank/DDBJ whole genome shotgun (WGS) entry which is preliminary data.</text>
</comment>
<dbReference type="InterPro" id="IPR036236">
    <property type="entry name" value="Znf_C2H2_sf"/>
</dbReference>
<evidence type="ECO:0000259" key="9">
    <source>
        <dbReference type="PROSITE" id="PS50097"/>
    </source>
</evidence>
<keyword evidence="6" id="KW-0539">Nucleus</keyword>
<dbReference type="SMART" id="SM00355">
    <property type="entry name" value="ZnF_C2H2"/>
    <property type="match status" value="10"/>
</dbReference>